<gene>
    <name evidence="1" type="ORF">CE91St30_18510</name>
</gene>
<dbReference type="EMBL" id="AP025564">
    <property type="protein sequence ID" value="BDE96518.1"/>
    <property type="molecule type" value="Genomic_DNA"/>
</dbReference>
<dbReference type="RefSeq" id="WP_244385794.1">
    <property type="nucleotide sequence ID" value="NZ_AP025564.1"/>
</dbReference>
<reference evidence="1 2" key="1">
    <citation type="submission" date="2022-01" db="EMBL/GenBank/DDBJ databases">
        <title>Novel bile acid biosynthetic pathways are enriched in the microbiome of centenarians.</title>
        <authorList>
            <person name="Sato Y."/>
            <person name="Atarashi K."/>
            <person name="Plichta R.D."/>
            <person name="Arai Y."/>
            <person name="Sasajima S."/>
            <person name="Kearney M.S."/>
            <person name="Suda W."/>
            <person name="Takeshita K."/>
            <person name="Sasaki T."/>
            <person name="Okamoto S."/>
            <person name="Skelly N.A."/>
            <person name="Okamura Y."/>
            <person name="Vlamakis H."/>
            <person name="Li Y."/>
            <person name="Tanoue T."/>
            <person name="Takei H."/>
            <person name="Nittono H."/>
            <person name="Narushima S."/>
            <person name="Irie J."/>
            <person name="Itoh H."/>
            <person name="Moriya K."/>
            <person name="Sugiura Y."/>
            <person name="Suematsu M."/>
            <person name="Moritoki N."/>
            <person name="Shibata S."/>
            <person name="Littman R.D."/>
            <person name="Fischbach A.M."/>
            <person name="Uwamino Y."/>
            <person name="Inoue T."/>
            <person name="Honda A."/>
            <person name="Hattori M."/>
            <person name="Murai T."/>
            <person name="Xavier J.R."/>
            <person name="Hirose N."/>
            <person name="Honda K."/>
        </authorList>
    </citation>
    <scope>NUCLEOTIDE SEQUENCE [LARGE SCALE GENOMIC DNA]</scope>
    <source>
        <strain evidence="1 2">CE91-St30</strain>
    </source>
</reference>
<accession>A0ABN6MH29</accession>
<protein>
    <recommendedName>
        <fullName evidence="3">DUF3793 family protein</fullName>
    </recommendedName>
</protein>
<keyword evidence="2" id="KW-1185">Reference proteome</keyword>
<proteinExistence type="predicted"/>
<evidence type="ECO:0000313" key="1">
    <source>
        <dbReference type="EMBL" id="BDE96518.1"/>
    </source>
</evidence>
<dbReference type="Pfam" id="PF12672">
    <property type="entry name" value="DUF3793"/>
    <property type="match status" value="1"/>
</dbReference>
<organism evidence="1 2">
    <name type="scientific">Raoultibacter timonensis</name>
    <dbReference type="NCBI Taxonomy" id="1907662"/>
    <lineage>
        <taxon>Bacteria</taxon>
        <taxon>Bacillati</taxon>
        <taxon>Actinomycetota</taxon>
        <taxon>Coriobacteriia</taxon>
        <taxon>Eggerthellales</taxon>
        <taxon>Eggerthellaceae</taxon>
        <taxon>Raoultibacter</taxon>
    </lineage>
</organism>
<evidence type="ECO:0000313" key="2">
    <source>
        <dbReference type="Proteomes" id="UP001320544"/>
    </source>
</evidence>
<dbReference type="InterPro" id="IPR024523">
    <property type="entry name" value="DUF3793"/>
</dbReference>
<evidence type="ECO:0008006" key="3">
    <source>
        <dbReference type="Google" id="ProtNLM"/>
    </source>
</evidence>
<name>A0ABN6MH29_9ACTN</name>
<sequence length="217" mass="24416">MEEKTTPIRSLERKIVRHCTPTLACLKPANLFTVPRKAARLECEPSLLNTCRARLEPRGVRLEVLARRESGALLLVYRPAILCESIRQPNVASYLRKAGYDPDCLAGCIERLHHRICGTDLESRLRGTCEFPHEIGFFLGYPFDDVVGFIEHRGENSLCSGCWKVYANAHDAQACFCRFRNCTNLYQNLFDGGATLESLTACDRTVSVTDSVKEFAL</sequence>
<dbReference type="Proteomes" id="UP001320544">
    <property type="component" value="Chromosome"/>
</dbReference>